<dbReference type="eggNOG" id="COG1080">
    <property type="taxonomic scope" value="Bacteria"/>
</dbReference>
<feature type="binding site" evidence="19">
    <location>
        <position position="450"/>
    </location>
    <ligand>
        <name>phosphoenolpyruvate</name>
        <dbReference type="ChEBI" id="CHEBI:58702"/>
    </ligand>
</feature>
<dbReference type="PANTHER" id="PTHR46244:SF3">
    <property type="entry name" value="PHOSPHOENOLPYRUVATE-PROTEIN PHOSPHOTRANSFERASE"/>
    <property type="match status" value="1"/>
</dbReference>
<dbReference type="EC" id="2.7.3.9" evidence="6 17"/>
<evidence type="ECO:0000259" key="21">
    <source>
        <dbReference type="Pfam" id="PF00391"/>
    </source>
</evidence>
<dbReference type="InterPro" id="IPR050499">
    <property type="entry name" value="PEP-utilizing_PTS_enzyme"/>
</dbReference>
<dbReference type="GO" id="GO:0009401">
    <property type="term" value="P:phosphoenolpyruvate-dependent sugar phosphotransferase system"/>
    <property type="evidence" value="ECO:0007669"/>
    <property type="project" value="UniProtKB-KW"/>
</dbReference>
<evidence type="ECO:0000256" key="17">
    <source>
        <dbReference type="PIRNR" id="PIRNR000732"/>
    </source>
</evidence>
<evidence type="ECO:0000256" key="7">
    <source>
        <dbReference type="ARBA" id="ARBA00016544"/>
    </source>
</evidence>
<evidence type="ECO:0000256" key="2">
    <source>
        <dbReference type="ARBA" id="ARBA00001946"/>
    </source>
</evidence>
<comment type="catalytic activity">
    <reaction evidence="1 17">
        <text>L-histidyl-[protein] + phosphoenolpyruvate = N(pros)-phospho-L-histidyl-[protein] + pyruvate</text>
        <dbReference type="Rhea" id="RHEA:23880"/>
        <dbReference type="Rhea" id="RHEA-COMP:9745"/>
        <dbReference type="Rhea" id="RHEA-COMP:9746"/>
        <dbReference type="ChEBI" id="CHEBI:15361"/>
        <dbReference type="ChEBI" id="CHEBI:29979"/>
        <dbReference type="ChEBI" id="CHEBI:58702"/>
        <dbReference type="ChEBI" id="CHEBI:64837"/>
        <dbReference type="EC" id="2.7.3.9"/>
    </reaction>
</comment>
<dbReference type="SUPFAM" id="SSF47831">
    <property type="entry name" value="Enzyme I of the PEP:sugar phosphotransferase system HPr-binding (sub)domain"/>
    <property type="match status" value="1"/>
</dbReference>
<dbReference type="RefSeq" id="WP_128641795.1">
    <property type="nucleotide sequence ID" value="NZ_CP008947.1"/>
</dbReference>
<dbReference type="GO" id="GO:0005737">
    <property type="term" value="C:cytoplasm"/>
    <property type="evidence" value="ECO:0007669"/>
    <property type="project" value="UniProtKB-SubCell"/>
</dbReference>
<keyword evidence="13 17" id="KW-0479">Metal-binding</keyword>
<dbReference type="GO" id="GO:0046872">
    <property type="term" value="F:metal ion binding"/>
    <property type="evidence" value="ECO:0007669"/>
    <property type="project" value="UniProtKB-KW"/>
</dbReference>
<feature type="domain" description="PEP-utilising enzyme mobile" evidence="21">
    <location>
        <begin position="156"/>
        <end position="224"/>
    </location>
</feature>
<dbReference type="Pfam" id="PF05524">
    <property type="entry name" value="PEP-utilisers_N"/>
    <property type="match status" value="1"/>
</dbReference>
<evidence type="ECO:0000256" key="5">
    <source>
        <dbReference type="ARBA" id="ARBA00007837"/>
    </source>
</evidence>
<feature type="domain" description="Phosphotransferase system enzyme I N-terminal" evidence="23">
    <location>
        <begin position="10"/>
        <end position="126"/>
    </location>
</feature>
<dbReference type="InterPro" id="IPR036637">
    <property type="entry name" value="Phosphohistidine_dom_sf"/>
</dbReference>
<evidence type="ECO:0000256" key="18">
    <source>
        <dbReference type="PIRSR" id="PIRSR000732-1"/>
    </source>
</evidence>
<dbReference type="AlphaFoldDB" id="A0A076EWE7"/>
<dbReference type="InterPro" id="IPR040442">
    <property type="entry name" value="Pyrv_kinase-like_dom_sf"/>
</dbReference>
<keyword evidence="9 17" id="KW-0963">Cytoplasm</keyword>
<organism evidence="24 25">
    <name type="scientific">Rhodococcus opacus</name>
    <name type="common">Nocardia opaca</name>
    <dbReference type="NCBI Taxonomy" id="37919"/>
    <lineage>
        <taxon>Bacteria</taxon>
        <taxon>Bacillati</taxon>
        <taxon>Actinomycetota</taxon>
        <taxon>Actinomycetes</taxon>
        <taxon>Mycobacteriales</taxon>
        <taxon>Nocardiaceae</taxon>
        <taxon>Rhodococcus</taxon>
    </lineage>
</organism>
<keyword evidence="12 17" id="KW-0598">Phosphotransferase system</keyword>
<keyword evidence="24" id="KW-0670">Pyruvate</keyword>
<evidence type="ECO:0000259" key="23">
    <source>
        <dbReference type="Pfam" id="PF05524"/>
    </source>
</evidence>
<proteinExistence type="inferred from homology"/>
<dbReference type="InterPro" id="IPR015813">
    <property type="entry name" value="Pyrv/PenolPyrv_kinase-like_dom"/>
</dbReference>
<dbReference type="Pfam" id="PF02896">
    <property type="entry name" value="PEP-utilizers_C"/>
    <property type="match status" value="1"/>
</dbReference>
<dbReference type="GO" id="GO:0008965">
    <property type="term" value="F:phosphoenolpyruvate-protein phosphotransferase activity"/>
    <property type="evidence" value="ECO:0007669"/>
    <property type="project" value="UniProtKB-EC"/>
</dbReference>
<keyword evidence="14 17" id="KW-0418">Kinase</keyword>
<evidence type="ECO:0000256" key="13">
    <source>
        <dbReference type="ARBA" id="ARBA00022723"/>
    </source>
</evidence>
<evidence type="ECO:0000256" key="9">
    <source>
        <dbReference type="ARBA" id="ARBA00022490"/>
    </source>
</evidence>
<dbReference type="SUPFAM" id="SSF51621">
    <property type="entry name" value="Phosphoenolpyruvate/pyruvate domain"/>
    <property type="match status" value="1"/>
</dbReference>
<dbReference type="PIRSF" id="PIRSF000732">
    <property type="entry name" value="PTS_enzyme_I"/>
    <property type="match status" value="1"/>
</dbReference>
<evidence type="ECO:0000256" key="16">
    <source>
        <dbReference type="ARBA" id="ARBA00033235"/>
    </source>
</evidence>
<dbReference type="NCBIfam" id="TIGR01417">
    <property type="entry name" value="PTS_I_fam"/>
    <property type="match status" value="1"/>
</dbReference>
<comment type="function">
    <text evidence="3 17">General (non sugar-specific) component of the phosphoenolpyruvate-dependent sugar phosphotransferase system (sugar PTS). This major carbohydrate active-transport system catalyzes the phosphorylation of incoming sugar substrates concomitantly with their translocation across the cell membrane. Enzyme I transfers the phosphoryl group from phosphoenolpyruvate (PEP) to the phosphoryl carrier protein (HPr).</text>
</comment>
<feature type="binding site" evidence="19">
    <location>
        <position position="291"/>
    </location>
    <ligand>
        <name>phosphoenolpyruvate</name>
        <dbReference type="ChEBI" id="CHEBI:58702"/>
    </ligand>
</feature>
<dbReference type="PRINTS" id="PR01736">
    <property type="entry name" value="PHPHTRNFRASE"/>
</dbReference>
<sequence length="559" mass="56624">MSTATEVLVHGLGVSPGLVCAPWLAFGTPVATSAEDPVGESVTAELARVRDALATVSGDLEARAAQVDGVASEILLVSASMARDPGIVSAAEENLRAGMPTAHAVSVAFAGYCVKLEALGGYLAERVADLRDLGNRAVAVLLGVPMPGIPDPGHPFVLVARDLSPADTAMLGGSDVVGLLTAEGGPTSHTAILAKSLGLPAIVNCADVDRLVEGRPVVLDGTTGEIVVDPSDLRQAEVAEQITEARARVEGSRGPGRTRDGAPVGLLVNIGTVDDAARAATADSEGVGLFRTEFLYLGRQIAPALDEQIATYTSVLEQFAGRKVVVRTLDSGSDKPLPFLDLGAEENPALGVRGLRVGAVYPDVLTTQLEALGAAAATTGADVWVMAPMVATAEEAEGFAALARARGIAKVGAMIEIPSAALRARDLLEHLDFVSIGTNDLSQYTCAVDRMAGSLAPLLDPWQPAVLDLIGLVGAAGTEAGAPVGVCGEAASDPALAPVLVGLGVTSLSMVAPSLGAVRARLAATDLGLCREMAAAARGARSPQAGRSAVAALAPGALR</sequence>
<feature type="binding site" evidence="19">
    <location>
        <begin position="439"/>
        <end position="440"/>
    </location>
    <ligand>
        <name>phosphoenolpyruvate</name>
        <dbReference type="ChEBI" id="CHEBI:58702"/>
    </ligand>
</feature>
<evidence type="ECO:0000256" key="8">
    <source>
        <dbReference type="ARBA" id="ARBA00022448"/>
    </source>
</evidence>
<dbReference type="Proteomes" id="UP000028488">
    <property type="component" value="Chromosome"/>
</dbReference>
<evidence type="ECO:0000256" key="20">
    <source>
        <dbReference type="PIRSR" id="PIRSR000732-3"/>
    </source>
</evidence>
<dbReference type="GO" id="GO:0016301">
    <property type="term" value="F:kinase activity"/>
    <property type="evidence" value="ECO:0007669"/>
    <property type="project" value="UniProtKB-KW"/>
</dbReference>
<evidence type="ECO:0000313" key="24">
    <source>
        <dbReference type="EMBL" id="AII09597.1"/>
    </source>
</evidence>
<evidence type="ECO:0000256" key="11">
    <source>
        <dbReference type="ARBA" id="ARBA00022679"/>
    </source>
</evidence>
<dbReference type="InterPro" id="IPR008731">
    <property type="entry name" value="PTS_EIN"/>
</dbReference>
<gene>
    <name evidence="24" type="ORF">EP51_35135</name>
</gene>
<dbReference type="PANTHER" id="PTHR46244">
    <property type="entry name" value="PHOSPHOENOLPYRUVATE-PROTEIN PHOSPHOTRANSFERASE"/>
    <property type="match status" value="1"/>
</dbReference>
<keyword evidence="8 17" id="KW-0813">Transport</keyword>
<feature type="binding site" evidence="20">
    <location>
        <position position="440"/>
    </location>
    <ligand>
        <name>Mg(2+)</name>
        <dbReference type="ChEBI" id="CHEBI:18420"/>
    </ligand>
</feature>
<feature type="domain" description="PEP-utilising enzyme C-terminal" evidence="22">
    <location>
        <begin position="256"/>
        <end position="525"/>
    </location>
</feature>
<evidence type="ECO:0000256" key="12">
    <source>
        <dbReference type="ARBA" id="ARBA00022683"/>
    </source>
</evidence>
<evidence type="ECO:0000256" key="3">
    <source>
        <dbReference type="ARBA" id="ARBA00002728"/>
    </source>
</evidence>
<evidence type="ECO:0000256" key="10">
    <source>
        <dbReference type="ARBA" id="ARBA00022597"/>
    </source>
</evidence>
<dbReference type="SUPFAM" id="SSF52009">
    <property type="entry name" value="Phosphohistidine domain"/>
    <property type="match status" value="1"/>
</dbReference>
<name>A0A076EWE7_RHOOP</name>
<dbReference type="InterPro" id="IPR000121">
    <property type="entry name" value="PEP_util_C"/>
</dbReference>
<evidence type="ECO:0000256" key="1">
    <source>
        <dbReference type="ARBA" id="ARBA00000683"/>
    </source>
</evidence>
<evidence type="ECO:0000256" key="6">
    <source>
        <dbReference type="ARBA" id="ARBA00012232"/>
    </source>
</evidence>
<protein>
    <recommendedName>
        <fullName evidence="7 17">Phosphoenolpyruvate-protein phosphotransferase</fullName>
        <ecNumber evidence="6 17">2.7.3.9</ecNumber>
    </recommendedName>
    <alternativeName>
        <fullName evidence="16 17">Phosphotransferase system, enzyme I</fullName>
    </alternativeName>
</protein>
<accession>A0A076EWE7</accession>
<comment type="cofactor">
    <cofactor evidence="2 17 20">
        <name>Mg(2+)</name>
        <dbReference type="ChEBI" id="CHEBI:18420"/>
    </cofactor>
</comment>
<evidence type="ECO:0000256" key="15">
    <source>
        <dbReference type="ARBA" id="ARBA00022842"/>
    </source>
</evidence>
<dbReference type="InterPro" id="IPR006318">
    <property type="entry name" value="PTS_EI-like"/>
</dbReference>
<comment type="subcellular location">
    <subcellularLocation>
        <location evidence="4 17">Cytoplasm</location>
    </subcellularLocation>
</comment>
<dbReference type="InterPro" id="IPR036618">
    <property type="entry name" value="PtsI_HPr-bd_sf"/>
</dbReference>
<keyword evidence="10 17" id="KW-0762">Sugar transport</keyword>
<feature type="binding site" evidence="20">
    <location>
        <position position="416"/>
    </location>
    <ligand>
        <name>Mg(2+)</name>
        <dbReference type="ChEBI" id="CHEBI:18420"/>
    </ligand>
</feature>
<evidence type="ECO:0000256" key="14">
    <source>
        <dbReference type="ARBA" id="ARBA00022777"/>
    </source>
</evidence>
<dbReference type="EMBL" id="CP008947">
    <property type="protein sequence ID" value="AII09597.1"/>
    <property type="molecule type" value="Genomic_DNA"/>
</dbReference>
<feature type="binding site" evidence="19">
    <location>
        <position position="327"/>
    </location>
    <ligand>
        <name>phosphoenolpyruvate</name>
        <dbReference type="ChEBI" id="CHEBI:58702"/>
    </ligand>
</feature>
<dbReference type="Pfam" id="PF00391">
    <property type="entry name" value="PEP-utilizers"/>
    <property type="match status" value="1"/>
</dbReference>
<reference evidence="24 25" key="1">
    <citation type="submission" date="2014-07" db="EMBL/GenBank/DDBJ databases">
        <title>Genome Sequence of Rhodococcus opacus Strain R7, a Biodegrader of Mono- and Polycyclic Aromatic Hydrocarbons.</title>
        <authorList>
            <person name="Di Gennaro P."/>
            <person name="Zampolli J."/>
            <person name="Presti I."/>
            <person name="Cappelletti M."/>
            <person name="D'Ursi P."/>
            <person name="Orro A."/>
            <person name="Mezzelani A."/>
            <person name="Milanesi L."/>
        </authorList>
    </citation>
    <scope>NUCLEOTIDE SEQUENCE [LARGE SCALE GENOMIC DNA]</scope>
    <source>
        <strain evidence="24 25">R7</strain>
    </source>
</reference>
<feature type="active site" description="Tele-phosphohistidine intermediate" evidence="18">
    <location>
        <position position="189"/>
    </location>
</feature>
<dbReference type="Gene3D" id="3.20.20.60">
    <property type="entry name" value="Phosphoenolpyruvate-binding domains"/>
    <property type="match status" value="1"/>
</dbReference>
<dbReference type="InterPro" id="IPR008279">
    <property type="entry name" value="PEP-util_enz_mobile_dom"/>
</dbReference>
<dbReference type="Gene3D" id="3.50.30.10">
    <property type="entry name" value="Phosphohistidine domain"/>
    <property type="match status" value="1"/>
</dbReference>
<evidence type="ECO:0000259" key="22">
    <source>
        <dbReference type="Pfam" id="PF02896"/>
    </source>
</evidence>
<feature type="active site" description="Proton donor" evidence="18">
    <location>
        <position position="487"/>
    </location>
</feature>
<evidence type="ECO:0000256" key="19">
    <source>
        <dbReference type="PIRSR" id="PIRSR000732-2"/>
    </source>
</evidence>
<comment type="similarity">
    <text evidence="5 17">Belongs to the PEP-utilizing enzyme family.</text>
</comment>
<keyword evidence="11 17" id="KW-0808">Transferase</keyword>
<dbReference type="InterPro" id="IPR024692">
    <property type="entry name" value="PTS_EI"/>
</dbReference>
<dbReference type="Gene3D" id="1.10.274.10">
    <property type="entry name" value="PtsI, HPr-binding domain"/>
    <property type="match status" value="1"/>
</dbReference>
<evidence type="ECO:0000313" key="25">
    <source>
        <dbReference type="Proteomes" id="UP000028488"/>
    </source>
</evidence>
<keyword evidence="15 17" id="KW-0460">Magnesium</keyword>
<evidence type="ECO:0000256" key="4">
    <source>
        <dbReference type="ARBA" id="ARBA00004496"/>
    </source>
</evidence>